<dbReference type="InterPro" id="IPR032098">
    <property type="entry name" value="Acyltransf_C"/>
</dbReference>
<evidence type="ECO:0000256" key="5">
    <source>
        <dbReference type="SAM" id="Phobius"/>
    </source>
</evidence>
<feature type="non-terminal residue" evidence="6">
    <location>
        <position position="1"/>
    </location>
</feature>
<evidence type="ECO:0000256" key="2">
    <source>
        <dbReference type="ARBA" id="ARBA00022679"/>
    </source>
</evidence>
<dbReference type="GO" id="GO:0012505">
    <property type="term" value="C:endomembrane system"/>
    <property type="evidence" value="ECO:0007669"/>
    <property type="project" value="TreeGrafter"/>
</dbReference>
<reference evidence="6" key="1">
    <citation type="submission" date="2020-04" db="EMBL/GenBank/DDBJ databases">
        <authorList>
            <person name="Alioto T."/>
            <person name="Alioto T."/>
            <person name="Gomez Garrido J."/>
        </authorList>
    </citation>
    <scope>NUCLEOTIDE SEQUENCE</scope>
    <source>
        <strain evidence="6">A484AB</strain>
    </source>
</reference>
<keyword evidence="5" id="KW-0472">Membrane</keyword>
<dbReference type="PANTHER" id="PTHR10983">
    <property type="entry name" value="1-ACYLGLYCEROL-3-PHOSPHATE ACYLTRANSFERASE-RELATED"/>
    <property type="match status" value="1"/>
</dbReference>
<proteinExistence type="inferred from homology"/>
<dbReference type="CDD" id="cd07990">
    <property type="entry name" value="LPLAT_LCLAT1-like"/>
    <property type="match status" value="1"/>
</dbReference>
<organism evidence="6 7">
    <name type="scientific">Paramuricea clavata</name>
    <name type="common">Red gorgonian</name>
    <name type="synonym">Violescent sea-whip</name>
    <dbReference type="NCBI Taxonomy" id="317549"/>
    <lineage>
        <taxon>Eukaryota</taxon>
        <taxon>Metazoa</taxon>
        <taxon>Cnidaria</taxon>
        <taxon>Anthozoa</taxon>
        <taxon>Octocorallia</taxon>
        <taxon>Malacalcyonacea</taxon>
        <taxon>Plexauridae</taxon>
        <taxon>Paramuricea</taxon>
    </lineage>
</organism>
<evidence type="ECO:0000256" key="1">
    <source>
        <dbReference type="ARBA" id="ARBA00008655"/>
    </source>
</evidence>
<dbReference type="SUPFAM" id="SSF69593">
    <property type="entry name" value="Glycerol-3-phosphate (1)-acyltransferase"/>
    <property type="match status" value="1"/>
</dbReference>
<feature type="transmembrane region" description="Helical" evidence="5">
    <location>
        <begin position="359"/>
        <end position="381"/>
    </location>
</feature>
<name>A0A7D9EDF7_PARCT</name>
<keyword evidence="5" id="KW-1133">Transmembrane helix</keyword>
<keyword evidence="3 6" id="KW-0012">Acyltransferase</keyword>
<protein>
    <submittedName>
        <fullName evidence="6">1-acyl-sn-glycerol-3-phosphate acyltransferase delta-like</fullName>
    </submittedName>
</protein>
<evidence type="ECO:0000313" key="7">
    <source>
        <dbReference type="Proteomes" id="UP001152795"/>
    </source>
</evidence>
<evidence type="ECO:0000313" key="6">
    <source>
        <dbReference type="EMBL" id="CAB4007731.1"/>
    </source>
</evidence>
<dbReference type="EMBL" id="CACRXK020005893">
    <property type="protein sequence ID" value="CAB4007731.1"/>
    <property type="molecule type" value="Genomic_DNA"/>
</dbReference>
<dbReference type="SMART" id="SM00563">
    <property type="entry name" value="PlsC"/>
    <property type="match status" value="1"/>
</dbReference>
<dbReference type="AlphaFoldDB" id="A0A7D9EDF7"/>
<dbReference type="Pfam" id="PF01553">
    <property type="entry name" value="Acyltransferase"/>
    <property type="match status" value="1"/>
</dbReference>
<evidence type="ECO:0000256" key="4">
    <source>
        <dbReference type="SAM" id="MobiDB-lite"/>
    </source>
</evidence>
<feature type="region of interest" description="Disordered" evidence="4">
    <location>
        <begin position="416"/>
        <end position="443"/>
    </location>
</feature>
<dbReference type="Pfam" id="PF16076">
    <property type="entry name" value="Acyltransf_C"/>
    <property type="match status" value="1"/>
</dbReference>
<keyword evidence="2" id="KW-0808">Transferase</keyword>
<comment type="caution">
    <text evidence="6">The sequence shown here is derived from an EMBL/GenBank/DDBJ whole genome shotgun (WGS) entry which is preliminary data.</text>
</comment>
<gene>
    <name evidence="6" type="ORF">PACLA_8A012501</name>
</gene>
<accession>A0A7D9EDF7</accession>
<comment type="similarity">
    <text evidence="1">Belongs to the 1-acyl-sn-glycerol-3-phosphate acyltransferase family.</text>
</comment>
<dbReference type="Proteomes" id="UP001152795">
    <property type="component" value="Unassembled WGS sequence"/>
</dbReference>
<dbReference type="Pfam" id="PF04615">
    <property type="entry name" value="Utp14"/>
    <property type="match status" value="1"/>
</dbReference>
<keyword evidence="7" id="KW-1185">Reference proteome</keyword>
<keyword evidence="5" id="KW-0812">Transmembrane</keyword>
<sequence length="443" mass="50973">PVPARKDNKLAHVIINEDRDKKFAKNQVSQLPFPFTSRDQWERSVRVPLGKDWNTTSVHQKLIKPRIVTLPGTIIEPIKPAKGVQRSAVVEDSRKQRHGRKKGTKTMGSVLTFVGEWWGQLDIKFYGKKEDYELIGKEHALALPNHRSDIDWMVGWILCERTGILGGTKCYMKGFLKFLPVIGWMWWFAEYVFLKRNWDSDVPVLKKSLEQLNDFPIPFFLGIFPEGTRFTEAKHLNSLEFTRSRGLPELQHHLFPRTKGVAITLKYLKDVVPAVYDIESAYPQDSNPTMKHLLGGGECEVHLFVRRIPIENIPCGSDEEVSQWCRQLFVEKDKVMSDFAKNGEFSAERVELPRKKRNLIIVICWNILLAMPIFYILYSLLRSSLMVSVPTVAACLLIGYFSVRVLLRFSDTKKGSKFGLKQNGTKESPKEEKNGIHEVKKMD</sequence>
<feature type="compositionally biased region" description="Basic and acidic residues" evidence="4">
    <location>
        <begin position="427"/>
        <end position="443"/>
    </location>
</feature>
<feature type="transmembrane region" description="Helical" evidence="5">
    <location>
        <begin position="387"/>
        <end position="407"/>
    </location>
</feature>
<dbReference type="GO" id="GO:0003841">
    <property type="term" value="F:1-acylglycerol-3-phosphate O-acyltransferase activity"/>
    <property type="evidence" value="ECO:0007669"/>
    <property type="project" value="TreeGrafter"/>
</dbReference>
<dbReference type="PANTHER" id="PTHR10983:SF24">
    <property type="entry name" value="1-ACYLGLYCEROL-3-PHOSPHATE O-ACYLTRANSFERASE 3, ISOFORM E-RELATED"/>
    <property type="match status" value="1"/>
</dbReference>
<dbReference type="OrthoDB" id="189226at2759"/>
<dbReference type="InterPro" id="IPR002123">
    <property type="entry name" value="Plipid/glycerol_acylTrfase"/>
</dbReference>
<evidence type="ECO:0000256" key="3">
    <source>
        <dbReference type="ARBA" id="ARBA00023315"/>
    </source>
</evidence>